<dbReference type="RefSeq" id="WP_169532357.1">
    <property type="nucleotide sequence ID" value="NZ_JABBGH010000002.1"/>
</dbReference>
<name>A0A7Y0FNB1_9BACT</name>
<sequence>MTKQAIITRTAEVINQLPDAQAAEISDFVEFILKRYEEHKLTQGIQKLTAESQAFAFLHDEAELYTEADLKEVYDG</sequence>
<dbReference type="Proteomes" id="UP000559626">
    <property type="component" value="Unassembled WGS sequence"/>
</dbReference>
<dbReference type="EMBL" id="JABBGH010000002">
    <property type="protein sequence ID" value="NML66733.1"/>
    <property type="molecule type" value="Genomic_DNA"/>
</dbReference>
<gene>
    <name evidence="1" type="ORF">HHL22_16110</name>
</gene>
<evidence type="ECO:0000313" key="2">
    <source>
        <dbReference type="Proteomes" id="UP000559626"/>
    </source>
</evidence>
<dbReference type="AlphaFoldDB" id="A0A7Y0FNB1"/>
<comment type="caution">
    <text evidence="1">The sequence shown here is derived from an EMBL/GenBank/DDBJ whole genome shotgun (WGS) entry which is preliminary data.</text>
</comment>
<accession>A0A7Y0FNB1</accession>
<evidence type="ECO:0000313" key="1">
    <source>
        <dbReference type="EMBL" id="NML66733.1"/>
    </source>
</evidence>
<keyword evidence="2" id="KW-1185">Reference proteome</keyword>
<organism evidence="1 2">
    <name type="scientific">Hymenobacter polaris</name>
    <dbReference type="NCBI Taxonomy" id="2682546"/>
    <lineage>
        <taxon>Bacteria</taxon>
        <taxon>Pseudomonadati</taxon>
        <taxon>Bacteroidota</taxon>
        <taxon>Cytophagia</taxon>
        <taxon>Cytophagales</taxon>
        <taxon>Hymenobacteraceae</taxon>
        <taxon>Hymenobacter</taxon>
    </lineage>
</organism>
<protein>
    <recommendedName>
        <fullName evidence="3">DUF2281 domain-containing protein</fullName>
    </recommendedName>
</protein>
<proteinExistence type="predicted"/>
<reference evidence="1 2" key="1">
    <citation type="submission" date="2020-04" db="EMBL/GenBank/DDBJ databases">
        <title>Hymenobacter polaris sp. nov., isolated from Arctic soil.</title>
        <authorList>
            <person name="Dahal R.H."/>
        </authorList>
    </citation>
    <scope>NUCLEOTIDE SEQUENCE [LARGE SCALE GENOMIC DNA]</scope>
    <source>
        <strain evidence="1 2">RP-2-7</strain>
    </source>
</reference>
<evidence type="ECO:0008006" key="3">
    <source>
        <dbReference type="Google" id="ProtNLM"/>
    </source>
</evidence>